<dbReference type="PANTHER" id="PTHR48107:SF16">
    <property type="entry name" value="NADPH-DEPENDENT ALDEHYDE REDUCTASE 1, CHLOROPLASTIC"/>
    <property type="match status" value="1"/>
</dbReference>
<dbReference type="EMBL" id="SFCC01000024">
    <property type="protein sequence ID" value="RZQ59445.1"/>
    <property type="molecule type" value="Genomic_DNA"/>
</dbReference>
<dbReference type="SUPFAM" id="SSF51735">
    <property type="entry name" value="NAD(P)-binding Rossmann-fold domains"/>
    <property type="match status" value="1"/>
</dbReference>
<dbReference type="RefSeq" id="WP_130479706.1">
    <property type="nucleotide sequence ID" value="NZ_SFCC01000024.1"/>
</dbReference>
<gene>
    <name evidence="4" type="ORF">EWH70_34005</name>
</gene>
<dbReference type="Pfam" id="PF13561">
    <property type="entry name" value="adh_short_C2"/>
    <property type="match status" value="1"/>
</dbReference>
<evidence type="ECO:0000313" key="5">
    <source>
        <dbReference type="Proteomes" id="UP000292003"/>
    </source>
</evidence>
<evidence type="ECO:0000256" key="3">
    <source>
        <dbReference type="SAM" id="MobiDB-lite"/>
    </source>
</evidence>
<evidence type="ECO:0000256" key="1">
    <source>
        <dbReference type="ARBA" id="ARBA00006484"/>
    </source>
</evidence>
<dbReference type="PROSITE" id="PS00061">
    <property type="entry name" value="ADH_SHORT"/>
    <property type="match status" value="1"/>
</dbReference>
<name>A0A4V2EKW1_9PSEU</name>
<dbReference type="InterPro" id="IPR002347">
    <property type="entry name" value="SDR_fam"/>
</dbReference>
<dbReference type="Proteomes" id="UP000292003">
    <property type="component" value="Unassembled WGS sequence"/>
</dbReference>
<organism evidence="4 5">
    <name type="scientific">Amycolatopsis suaedae</name>
    <dbReference type="NCBI Taxonomy" id="2510978"/>
    <lineage>
        <taxon>Bacteria</taxon>
        <taxon>Bacillati</taxon>
        <taxon>Actinomycetota</taxon>
        <taxon>Actinomycetes</taxon>
        <taxon>Pseudonocardiales</taxon>
        <taxon>Pseudonocardiaceae</taxon>
        <taxon>Amycolatopsis</taxon>
    </lineage>
</organism>
<protein>
    <submittedName>
        <fullName evidence="4">SDR family oxidoreductase</fullName>
    </submittedName>
</protein>
<feature type="region of interest" description="Disordered" evidence="3">
    <location>
        <begin position="1"/>
        <end position="27"/>
    </location>
</feature>
<dbReference type="AlphaFoldDB" id="A0A4V2EKW1"/>
<dbReference type="InterPro" id="IPR036291">
    <property type="entry name" value="NAD(P)-bd_dom_sf"/>
</dbReference>
<dbReference type="PRINTS" id="PR00080">
    <property type="entry name" value="SDRFAMILY"/>
</dbReference>
<dbReference type="PRINTS" id="PR00081">
    <property type="entry name" value="GDHRDH"/>
</dbReference>
<proteinExistence type="inferred from homology"/>
<keyword evidence="5" id="KW-1185">Reference proteome</keyword>
<dbReference type="OrthoDB" id="9809287at2"/>
<dbReference type="Gene3D" id="3.40.50.720">
    <property type="entry name" value="NAD(P)-binding Rossmann-like Domain"/>
    <property type="match status" value="1"/>
</dbReference>
<sequence>MAQPPQQQQPPGTTGEMTPQPRDTMADYTGRDLLAGRRALITGGDSGIGRAVAIAFAKEGADVAIAYLSEHEDAERTADLVRAQGRRCVLLPGDLAGAQHCRDVVDQTLHHLHGLDVLVNNVATQHELDSPDELTEQQWLHTFEVNLHSYFRVTAAALPHLPGDGVIINTGSVNGLRGNKKLIDYSATKGAIHAWTYAMAQALAPRGIRVNCVAPGPVWTPLIPATLSPEHVEGFGEHVPMGRPAHPDELAPSYVFLAANQLSSYYTGEVIAALGGETHPG</sequence>
<accession>A0A4V2EKW1</accession>
<dbReference type="FunFam" id="3.40.50.720:FF:000084">
    <property type="entry name" value="Short-chain dehydrogenase reductase"/>
    <property type="match status" value="1"/>
</dbReference>
<comment type="caution">
    <text evidence="4">The sequence shown here is derived from an EMBL/GenBank/DDBJ whole genome shotgun (WGS) entry which is preliminary data.</text>
</comment>
<dbReference type="InterPro" id="IPR020904">
    <property type="entry name" value="Sc_DH/Rdtase_CS"/>
</dbReference>
<dbReference type="PANTHER" id="PTHR48107">
    <property type="entry name" value="NADPH-DEPENDENT ALDEHYDE REDUCTASE-LIKE PROTEIN, CHLOROPLASTIC-RELATED"/>
    <property type="match status" value="1"/>
</dbReference>
<feature type="compositionally biased region" description="Low complexity" evidence="3">
    <location>
        <begin position="1"/>
        <end position="21"/>
    </location>
</feature>
<dbReference type="GO" id="GO:0016614">
    <property type="term" value="F:oxidoreductase activity, acting on CH-OH group of donors"/>
    <property type="evidence" value="ECO:0007669"/>
    <property type="project" value="UniProtKB-ARBA"/>
</dbReference>
<comment type="similarity">
    <text evidence="1">Belongs to the short-chain dehydrogenases/reductases (SDR) family.</text>
</comment>
<reference evidence="4 5" key="1">
    <citation type="submission" date="2019-02" db="EMBL/GenBank/DDBJ databases">
        <title>Draft genome sequence of Amycolatopsis sp. 8-3EHSu isolated from roots of Suaeda maritima.</title>
        <authorList>
            <person name="Duangmal K."/>
            <person name="Chantavorakit T."/>
        </authorList>
    </citation>
    <scope>NUCLEOTIDE SEQUENCE [LARGE SCALE GENOMIC DNA]</scope>
    <source>
        <strain evidence="4 5">8-3EHSu</strain>
    </source>
</reference>
<keyword evidence="2" id="KW-0560">Oxidoreductase</keyword>
<evidence type="ECO:0000256" key="2">
    <source>
        <dbReference type="ARBA" id="ARBA00023002"/>
    </source>
</evidence>
<evidence type="ECO:0000313" key="4">
    <source>
        <dbReference type="EMBL" id="RZQ59445.1"/>
    </source>
</evidence>